<dbReference type="AlphaFoldDB" id="E1WZK3"/>
<dbReference type="PATRIC" id="fig|862908.3.peg.1254"/>
<keyword evidence="2" id="KW-0813">Transport</keyword>
<dbReference type="InterPro" id="IPR051455">
    <property type="entry name" value="Bact_solute-bind_prot3"/>
</dbReference>
<dbReference type="PANTHER" id="PTHR30085:SF7">
    <property type="entry name" value="AMINO-ACID ABC TRANSPORTER-BINDING PROTEIN YHDW-RELATED"/>
    <property type="match status" value="1"/>
</dbReference>
<keyword evidence="7" id="KW-1185">Reference proteome</keyword>
<dbReference type="eggNOG" id="COG0834">
    <property type="taxonomic scope" value="Bacteria"/>
</dbReference>
<dbReference type="Proteomes" id="UP000008963">
    <property type="component" value="Chromosome"/>
</dbReference>
<dbReference type="Pfam" id="PF00497">
    <property type="entry name" value="SBP_bac_3"/>
    <property type="match status" value="1"/>
</dbReference>
<dbReference type="Gene3D" id="3.40.190.10">
    <property type="entry name" value="Periplasmic binding protein-like II"/>
    <property type="match status" value="2"/>
</dbReference>
<evidence type="ECO:0000256" key="1">
    <source>
        <dbReference type="ARBA" id="ARBA00010333"/>
    </source>
</evidence>
<accession>E1WZK3</accession>
<reference evidence="7" key="1">
    <citation type="journal article" date="2013" name="ISME J.">
        <title>A small predatory core genome in the divergent marine Bacteriovorax marinus SJ and the terrestrial Bdellovibrio bacteriovorus.</title>
        <authorList>
            <person name="Crossman L.C."/>
            <person name="Chen H."/>
            <person name="Cerdeno-Tarraga A.M."/>
            <person name="Brooks K."/>
            <person name="Quail M.A."/>
            <person name="Pineiro S.A."/>
            <person name="Hobley L."/>
            <person name="Sockett R.E."/>
            <person name="Bentley S.D."/>
            <person name="Parkhill J."/>
            <person name="Williams H.N."/>
            <person name="Stine O.C."/>
        </authorList>
    </citation>
    <scope>NUCLEOTIDE SEQUENCE [LARGE SCALE GENOMIC DNA]</scope>
    <source>
        <strain evidence="7">ATCC BAA-682 / DSM 15412 / SJ</strain>
    </source>
</reference>
<evidence type="ECO:0000313" key="6">
    <source>
        <dbReference type="EMBL" id="CBW26189.1"/>
    </source>
</evidence>
<dbReference type="KEGG" id="bmx:BMS_1317"/>
<dbReference type="PROSITE" id="PS01039">
    <property type="entry name" value="SBP_BACTERIAL_3"/>
    <property type="match status" value="1"/>
</dbReference>
<name>E1WZK3_HALMS</name>
<dbReference type="PANTHER" id="PTHR30085">
    <property type="entry name" value="AMINO ACID ABC TRANSPORTER PERMEASE"/>
    <property type="match status" value="1"/>
</dbReference>
<protein>
    <submittedName>
        <fullName evidence="6">General L-amino acid substrate binding protein</fullName>
    </submittedName>
</protein>
<evidence type="ECO:0000256" key="2">
    <source>
        <dbReference type="ARBA" id="ARBA00022448"/>
    </source>
</evidence>
<proteinExistence type="inferred from homology"/>
<dbReference type="GO" id="GO:0006865">
    <property type="term" value="P:amino acid transport"/>
    <property type="evidence" value="ECO:0007669"/>
    <property type="project" value="TreeGrafter"/>
</dbReference>
<organism evidence="6 7">
    <name type="scientific">Halobacteriovorax marinus (strain ATCC BAA-682 / DSM 15412 / SJ)</name>
    <name type="common">Bacteriovorax marinus</name>
    <dbReference type="NCBI Taxonomy" id="862908"/>
    <lineage>
        <taxon>Bacteria</taxon>
        <taxon>Pseudomonadati</taxon>
        <taxon>Bdellovibrionota</taxon>
        <taxon>Bacteriovoracia</taxon>
        <taxon>Bacteriovoracales</taxon>
        <taxon>Halobacteriovoraceae</taxon>
        <taxon>Halobacteriovorax</taxon>
    </lineage>
</organism>
<dbReference type="STRING" id="862908.BMS_1317"/>
<sequence length="347" mass="39513">MLNILTKRPIAAIEVVMKIIFTFLLLTSLSWASTISEIKKRGHLNCGVSEGLTGFSIPNEKGEWKGFDVDICKAIAVAIFNDTQKVKFIPTSLGERFNSLAKKQIDILSRNTSRTFSREVTRDIEFAPVVYFDTQGILVSKRSKIKKIKDLDNKKICVKNNTTTQQNLIDYFKHHNLRLRQVRFDNNDQLVLGFLKKRCIALTSDVTTLISEKNHFQNSKSFTLLSERIEKEPLAPVILSGDRRWKNLVDWTIYSLIWAEELGVSSSNIEAMKTSADPRVKRFFGEGFNFEKMLGVSNGWTGNIISKIGNYSEVFHRNLGRDSNLKIPRGLNSLWKDGGILYSPPMK</sequence>
<dbReference type="CDD" id="cd13692">
    <property type="entry name" value="PBP2_BztA"/>
    <property type="match status" value="1"/>
</dbReference>
<dbReference type="EMBL" id="FQ312005">
    <property type="protein sequence ID" value="CBW26189.1"/>
    <property type="molecule type" value="Genomic_DNA"/>
</dbReference>
<evidence type="ECO:0000256" key="4">
    <source>
        <dbReference type="RuleBase" id="RU003744"/>
    </source>
</evidence>
<evidence type="ECO:0000259" key="5">
    <source>
        <dbReference type="SMART" id="SM00062"/>
    </source>
</evidence>
<feature type="domain" description="Solute-binding protein family 3/N-terminal" evidence="5">
    <location>
        <begin position="43"/>
        <end position="287"/>
    </location>
</feature>
<evidence type="ECO:0000256" key="3">
    <source>
        <dbReference type="ARBA" id="ARBA00022729"/>
    </source>
</evidence>
<dbReference type="HOGENOM" id="CLU_019602_3_2_7"/>
<dbReference type="SUPFAM" id="SSF53850">
    <property type="entry name" value="Periplasmic binding protein-like II"/>
    <property type="match status" value="1"/>
</dbReference>
<dbReference type="SMART" id="SM00062">
    <property type="entry name" value="PBPb"/>
    <property type="match status" value="1"/>
</dbReference>
<keyword evidence="3" id="KW-0732">Signal</keyword>
<evidence type="ECO:0000313" key="7">
    <source>
        <dbReference type="Proteomes" id="UP000008963"/>
    </source>
</evidence>
<gene>
    <name evidence="6" type="primary">aapJ</name>
    <name evidence="6" type="ordered locus">BMS_1317</name>
</gene>
<dbReference type="InterPro" id="IPR018313">
    <property type="entry name" value="SBP_3_CS"/>
</dbReference>
<dbReference type="InterPro" id="IPR001638">
    <property type="entry name" value="Solute-binding_3/MltF_N"/>
</dbReference>
<comment type="similarity">
    <text evidence="1 4">Belongs to the bacterial solute-binding protein 3 family.</text>
</comment>